<dbReference type="RefSeq" id="WP_146682017.1">
    <property type="nucleotide sequence ID" value="NZ_CP019646.1"/>
</dbReference>
<evidence type="ECO:0000256" key="1">
    <source>
        <dbReference type="SAM" id="Phobius"/>
    </source>
</evidence>
<keyword evidence="1" id="KW-0812">Transmembrane</keyword>
<dbReference type="AlphaFoldDB" id="A0A1Q2MAF8"/>
<feature type="transmembrane region" description="Helical" evidence="1">
    <location>
        <begin position="33"/>
        <end position="59"/>
    </location>
</feature>
<organism evidence="2 3">
    <name type="scientific">Limihaloglobus sulfuriphilus</name>
    <dbReference type="NCBI Taxonomy" id="1851148"/>
    <lineage>
        <taxon>Bacteria</taxon>
        <taxon>Pseudomonadati</taxon>
        <taxon>Planctomycetota</taxon>
        <taxon>Phycisphaerae</taxon>
        <taxon>Sedimentisphaerales</taxon>
        <taxon>Sedimentisphaeraceae</taxon>
        <taxon>Limihaloglobus</taxon>
    </lineage>
</organism>
<protein>
    <submittedName>
        <fullName evidence="2">Putative integral membrane protein</fullName>
    </submittedName>
</protein>
<dbReference type="OrthoDB" id="288647at2"/>
<accession>A0A1Q2MAF8</accession>
<dbReference type="PANTHER" id="PTHR28008:SF1">
    <property type="entry name" value="DOMAIN PROTEIN, PUTATIVE (AFU_ORTHOLOGUE AFUA_3G10980)-RELATED"/>
    <property type="match status" value="1"/>
</dbReference>
<dbReference type="Proteomes" id="UP000188181">
    <property type="component" value="Chromosome"/>
</dbReference>
<dbReference type="EMBL" id="CP019646">
    <property type="protein sequence ID" value="AQQ69703.1"/>
    <property type="molecule type" value="Genomic_DNA"/>
</dbReference>
<feature type="transmembrane region" description="Helical" evidence="1">
    <location>
        <begin position="180"/>
        <end position="202"/>
    </location>
</feature>
<evidence type="ECO:0000313" key="3">
    <source>
        <dbReference type="Proteomes" id="UP000188181"/>
    </source>
</evidence>
<keyword evidence="1" id="KW-1133">Transmembrane helix</keyword>
<name>A0A1Q2MAF8_9BACT</name>
<evidence type="ECO:0000313" key="2">
    <source>
        <dbReference type="EMBL" id="AQQ69703.1"/>
    </source>
</evidence>
<keyword evidence="1" id="KW-0472">Membrane</keyword>
<keyword evidence="3" id="KW-1185">Reference proteome</keyword>
<feature type="transmembrane region" description="Helical" evidence="1">
    <location>
        <begin position="238"/>
        <end position="256"/>
    </location>
</feature>
<dbReference type="PANTHER" id="PTHR28008">
    <property type="entry name" value="DOMAIN PROTEIN, PUTATIVE (AFU_ORTHOLOGUE AFUA_3G10980)-RELATED"/>
    <property type="match status" value="1"/>
</dbReference>
<dbReference type="KEGG" id="pbas:SMSP2_00033"/>
<sequence length="274" mass="31047">MGKVLKKIFFGKNKRRKKRPGLEPSQFRTRLRILAFCGLMLYWLAIFVLTHIPTVPSWVVISGMSDKTMHLIAYFVLTFLFWTALSAGTKARWNSWRVWVTIAFIAVYAVCDELIQKLVHRQPDIMDFSADMLGCIMSLIIWTFAGFWLAGFLHGVVVIVILNCFSVYDLAGTSEAIGVLFYFLGYGFIAYSLSQALIPLSVSKGINRFYWAFPVPVLLLLLMKAWDLHTGLAVEIRFVAIALLGIVYSLAVSWFMTGRKSGQNSRDVLTTSFN</sequence>
<feature type="transmembrane region" description="Helical" evidence="1">
    <location>
        <begin position="209"/>
        <end position="226"/>
    </location>
</feature>
<reference evidence="3" key="1">
    <citation type="submission" date="2017-02" db="EMBL/GenBank/DDBJ databases">
        <title>Comparative genomics and description of representatives of a novel lineage of planctomycetes thriving in anoxic sediments.</title>
        <authorList>
            <person name="Spring S."/>
            <person name="Bunk B."/>
            <person name="Sproer C."/>
        </authorList>
    </citation>
    <scope>NUCLEOTIDE SEQUENCE [LARGE SCALE GENOMIC DNA]</scope>
    <source>
        <strain evidence="3">SM-Chi-D1</strain>
    </source>
</reference>
<proteinExistence type="predicted"/>
<feature type="transmembrane region" description="Helical" evidence="1">
    <location>
        <begin position="71"/>
        <end position="90"/>
    </location>
</feature>
<dbReference type="STRING" id="1851148.SMSP2_00033"/>
<gene>
    <name evidence="2" type="ORF">SMSP2_00033</name>
</gene>
<feature type="transmembrane region" description="Helical" evidence="1">
    <location>
        <begin position="136"/>
        <end position="168"/>
    </location>
</feature>
<dbReference type="NCBIfam" id="NF037970">
    <property type="entry name" value="vanZ_1"/>
    <property type="match status" value="1"/>
</dbReference>